<dbReference type="SUPFAM" id="SSF89447">
    <property type="entry name" value="AbrB/MazE/MraZ-like"/>
    <property type="match status" value="1"/>
</dbReference>
<gene>
    <name evidence="1" type="ORF">H3Z74_18075</name>
</gene>
<protein>
    <submittedName>
        <fullName evidence="1">Division/cell wall cluster transcriptional repressor MraZ</fullName>
    </submittedName>
</protein>
<organism evidence="1 2">
    <name type="scientific">Sphingomonas alpina</name>
    <dbReference type="NCBI Taxonomy" id="653931"/>
    <lineage>
        <taxon>Bacteria</taxon>
        <taxon>Pseudomonadati</taxon>
        <taxon>Pseudomonadota</taxon>
        <taxon>Alphaproteobacteria</taxon>
        <taxon>Sphingomonadales</taxon>
        <taxon>Sphingomonadaceae</taxon>
        <taxon>Sphingomonas</taxon>
    </lineage>
</organism>
<dbReference type="EMBL" id="CP061038">
    <property type="protein sequence ID" value="QNQ08634.1"/>
    <property type="molecule type" value="Genomic_DNA"/>
</dbReference>
<proteinExistence type="predicted"/>
<evidence type="ECO:0000313" key="2">
    <source>
        <dbReference type="Proteomes" id="UP000516148"/>
    </source>
</evidence>
<reference evidence="1 2" key="1">
    <citation type="submission" date="2020-09" db="EMBL/GenBank/DDBJ databases">
        <title>Sphingomonas sp., a new species isolated from pork steak.</title>
        <authorList>
            <person name="Heidler von Heilborn D."/>
        </authorList>
    </citation>
    <scope>NUCLEOTIDE SEQUENCE [LARGE SCALE GENOMIC DNA]</scope>
    <source>
        <strain evidence="2">S8-3T</strain>
    </source>
</reference>
<name>A0A7H0LG31_9SPHN</name>
<accession>A0A7H0LG31</accession>
<dbReference type="KEGG" id="spap:H3Z74_18075"/>
<evidence type="ECO:0000313" key="1">
    <source>
        <dbReference type="EMBL" id="QNQ08634.1"/>
    </source>
</evidence>
<dbReference type="AlphaFoldDB" id="A0A7H0LG31"/>
<dbReference type="RefSeq" id="WP_187760962.1">
    <property type="nucleotide sequence ID" value="NZ_CP061038.1"/>
</dbReference>
<dbReference type="InterPro" id="IPR037914">
    <property type="entry name" value="SpoVT-AbrB_sf"/>
</dbReference>
<keyword evidence="2" id="KW-1185">Reference proteome</keyword>
<dbReference type="Proteomes" id="UP000516148">
    <property type="component" value="Chromosome"/>
</dbReference>
<dbReference type="Gene3D" id="3.40.1550.20">
    <property type="entry name" value="Transcriptional regulator MraZ domain"/>
    <property type="match status" value="1"/>
</dbReference>
<sequence>MDEPFFGSAVCDVTGGGHILLPPRFGETIRLRSPDQRLFIGLHEDAQCLVAFDRRYAMQRPVDDEAGGMSDAHRLRRTYGFVESTLVAPDGMIAMPALMRERGHIGHSVLLVATGQRFEIWDLVCVLKRGPSDLITLATHHLMAHIGNEVLHVPALSSVKPRPGARRAAQSGVCLQPVPAMQPRHDPIGRGAAGN</sequence>
<dbReference type="InterPro" id="IPR038619">
    <property type="entry name" value="MraZ_sf"/>
</dbReference>